<gene>
    <name evidence="1" type="ORF">METZ01_LOCUS233837</name>
</gene>
<name>A0A382H2G8_9ZZZZ</name>
<organism evidence="1">
    <name type="scientific">marine metagenome</name>
    <dbReference type="NCBI Taxonomy" id="408172"/>
    <lineage>
        <taxon>unclassified sequences</taxon>
        <taxon>metagenomes</taxon>
        <taxon>ecological metagenomes</taxon>
    </lineage>
</organism>
<sequence>MPDSDNHFERLITKRVNNGGPPQYQDDVRDAAYPFVKNFKIAVDVGANVGFWARPLAKKFDHVIAFEPIDHVYKC</sequence>
<dbReference type="InterPro" id="IPR029063">
    <property type="entry name" value="SAM-dependent_MTases_sf"/>
</dbReference>
<protein>
    <recommendedName>
        <fullName evidence="2">Methyltransferase FkbM domain-containing protein</fullName>
    </recommendedName>
</protein>
<proteinExistence type="predicted"/>
<feature type="non-terminal residue" evidence="1">
    <location>
        <position position="75"/>
    </location>
</feature>
<evidence type="ECO:0008006" key="2">
    <source>
        <dbReference type="Google" id="ProtNLM"/>
    </source>
</evidence>
<reference evidence="1" key="1">
    <citation type="submission" date="2018-05" db="EMBL/GenBank/DDBJ databases">
        <authorList>
            <person name="Lanie J.A."/>
            <person name="Ng W.-L."/>
            <person name="Kazmierczak K.M."/>
            <person name="Andrzejewski T.M."/>
            <person name="Davidsen T.M."/>
            <person name="Wayne K.J."/>
            <person name="Tettelin H."/>
            <person name="Glass J.I."/>
            <person name="Rusch D."/>
            <person name="Podicherti R."/>
            <person name="Tsui H.-C.T."/>
            <person name="Winkler M.E."/>
        </authorList>
    </citation>
    <scope>NUCLEOTIDE SEQUENCE</scope>
</reference>
<dbReference type="Gene3D" id="3.40.50.150">
    <property type="entry name" value="Vaccinia Virus protein VP39"/>
    <property type="match status" value="1"/>
</dbReference>
<dbReference type="SUPFAM" id="SSF53335">
    <property type="entry name" value="S-adenosyl-L-methionine-dependent methyltransferases"/>
    <property type="match status" value="1"/>
</dbReference>
<evidence type="ECO:0000313" key="1">
    <source>
        <dbReference type="EMBL" id="SVB80983.1"/>
    </source>
</evidence>
<accession>A0A382H2G8</accession>
<dbReference type="EMBL" id="UINC01058566">
    <property type="protein sequence ID" value="SVB80983.1"/>
    <property type="molecule type" value="Genomic_DNA"/>
</dbReference>
<dbReference type="AlphaFoldDB" id="A0A382H2G8"/>